<protein>
    <submittedName>
        <fullName evidence="1">Uncharacterized protein</fullName>
    </submittedName>
</protein>
<proteinExistence type="predicted"/>
<evidence type="ECO:0000313" key="1">
    <source>
        <dbReference type="EMBL" id="KJE75723.1"/>
    </source>
</evidence>
<organism evidence="1 2">
    <name type="scientific">Ferrimicrobium acidiphilum DSM 19497</name>
    <dbReference type="NCBI Taxonomy" id="1121877"/>
    <lineage>
        <taxon>Bacteria</taxon>
        <taxon>Bacillati</taxon>
        <taxon>Actinomycetota</taxon>
        <taxon>Acidimicrobiia</taxon>
        <taxon>Acidimicrobiales</taxon>
        <taxon>Acidimicrobiaceae</taxon>
        <taxon>Ferrimicrobium</taxon>
    </lineage>
</organism>
<name>A0A0D8FR31_9ACTN</name>
<comment type="caution">
    <text evidence="1">The sequence shown here is derived from an EMBL/GenBank/DDBJ whole genome shotgun (WGS) entry which is preliminary data.</text>
</comment>
<dbReference type="AlphaFoldDB" id="A0A0D8FR31"/>
<reference evidence="1 2" key="1">
    <citation type="submission" date="2015-01" db="EMBL/GenBank/DDBJ databases">
        <title>Draft genome of the acidophilic iron oxidizer Ferrimicrobium acidiphilum strain T23.</title>
        <authorList>
            <person name="Poehlein A."/>
            <person name="Eisen S."/>
            <person name="Schloemann M."/>
            <person name="Johnson B.D."/>
            <person name="Daniel R."/>
            <person name="Muehling M."/>
        </authorList>
    </citation>
    <scope>NUCLEOTIDE SEQUENCE [LARGE SCALE GENOMIC DNA]</scope>
    <source>
        <strain evidence="1 2">T23</strain>
    </source>
</reference>
<evidence type="ECO:0000313" key="2">
    <source>
        <dbReference type="Proteomes" id="UP000032336"/>
    </source>
</evidence>
<sequence length="54" mass="6050">MHVGLEQLISAVNIQPLSARRETSRNRVAAAQPEFVLSQVLSQSRHAFDEFVQS</sequence>
<gene>
    <name evidence="1" type="ORF">FEAC_25650</name>
</gene>
<accession>A0A0D8FR31</accession>
<dbReference type="Proteomes" id="UP000032336">
    <property type="component" value="Unassembled WGS sequence"/>
</dbReference>
<dbReference type="EMBL" id="JXUW01000031">
    <property type="protein sequence ID" value="KJE75723.1"/>
    <property type="molecule type" value="Genomic_DNA"/>
</dbReference>
<keyword evidence="2" id="KW-1185">Reference proteome</keyword>
<dbReference type="PATRIC" id="fig|1121877.4.peg.2859"/>